<evidence type="ECO:0000256" key="10">
    <source>
        <dbReference type="ARBA" id="ARBA00032766"/>
    </source>
</evidence>
<dbReference type="Gene3D" id="1.50.10.20">
    <property type="match status" value="1"/>
</dbReference>
<dbReference type="Pfam" id="PF24883">
    <property type="entry name" value="NPHP3_N"/>
    <property type="match status" value="1"/>
</dbReference>
<dbReference type="STRING" id="2316362.A0A4Q2DR89"/>
<reference evidence="14 15" key="1">
    <citation type="submission" date="2019-01" db="EMBL/GenBank/DDBJ databases">
        <title>Draft genome sequence of Psathyrella aberdarensis IHI B618.</title>
        <authorList>
            <person name="Buettner E."/>
            <person name="Kellner H."/>
        </authorList>
    </citation>
    <scope>NUCLEOTIDE SEQUENCE [LARGE SCALE GENOMIC DNA]</scope>
    <source>
        <strain evidence="14 15">IHI B618</strain>
    </source>
</reference>
<comment type="catalytic activity">
    <reaction evidence="11">
        <text>geranylgeranyl diphosphate + L-cysteinyl-[protein] = S-geranylgeranyl-L-cysteinyl-[protein] + diphosphate</text>
        <dbReference type="Rhea" id="RHEA:21240"/>
        <dbReference type="Rhea" id="RHEA-COMP:10131"/>
        <dbReference type="Rhea" id="RHEA-COMP:11537"/>
        <dbReference type="ChEBI" id="CHEBI:29950"/>
        <dbReference type="ChEBI" id="CHEBI:33019"/>
        <dbReference type="ChEBI" id="CHEBI:57533"/>
        <dbReference type="ChEBI" id="CHEBI:86021"/>
        <dbReference type="EC" id="2.5.1.60"/>
    </reaction>
</comment>
<dbReference type="SUPFAM" id="SSF52540">
    <property type="entry name" value="P-loop containing nucleoside triphosphate hydrolases"/>
    <property type="match status" value="1"/>
</dbReference>
<evidence type="ECO:0000256" key="7">
    <source>
        <dbReference type="ARBA" id="ARBA00022737"/>
    </source>
</evidence>
<feature type="domain" description="Nephrocystin 3-like N-terminal" evidence="13">
    <location>
        <begin position="299"/>
        <end position="470"/>
    </location>
</feature>
<organism evidence="14 15">
    <name type="scientific">Candolleomyces aberdarensis</name>
    <dbReference type="NCBI Taxonomy" id="2316362"/>
    <lineage>
        <taxon>Eukaryota</taxon>
        <taxon>Fungi</taxon>
        <taxon>Dikarya</taxon>
        <taxon>Basidiomycota</taxon>
        <taxon>Agaricomycotina</taxon>
        <taxon>Agaricomycetes</taxon>
        <taxon>Agaricomycetidae</taxon>
        <taxon>Agaricales</taxon>
        <taxon>Agaricineae</taxon>
        <taxon>Psathyrellaceae</taxon>
        <taxon>Candolleomyces</taxon>
    </lineage>
</organism>
<dbReference type="GO" id="GO:0004663">
    <property type="term" value="F:Rab geranylgeranyltransferase activity"/>
    <property type="evidence" value="ECO:0007669"/>
    <property type="project" value="UniProtKB-EC"/>
</dbReference>
<dbReference type="InterPro" id="IPR026873">
    <property type="entry name" value="Ptb1"/>
</dbReference>
<evidence type="ECO:0000259" key="13">
    <source>
        <dbReference type="Pfam" id="PF24883"/>
    </source>
</evidence>
<keyword evidence="6" id="KW-0479">Metal-binding</keyword>
<dbReference type="InterPro" id="IPR056884">
    <property type="entry name" value="NPHP3-like_N"/>
</dbReference>
<dbReference type="InterPro" id="IPR001330">
    <property type="entry name" value="Prenyltrans"/>
</dbReference>
<name>A0A4Q2DR89_9AGAR</name>
<accession>A0A4Q2DR89</accession>
<keyword evidence="15" id="KW-1185">Reference proteome</keyword>
<evidence type="ECO:0000256" key="5">
    <source>
        <dbReference type="ARBA" id="ARBA00022679"/>
    </source>
</evidence>
<proteinExistence type="inferred from homology"/>
<dbReference type="Gene3D" id="3.40.50.300">
    <property type="entry name" value="P-loop containing nucleotide triphosphate hydrolases"/>
    <property type="match status" value="1"/>
</dbReference>
<evidence type="ECO:0000313" key="15">
    <source>
        <dbReference type="Proteomes" id="UP000290288"/>
    </source>
</evidence>
<evidence type="ECO:0000256" key="11">
    <source>
        <dbReference type="ARBA" id="ARBA00047658"/>
    </source>
</evidence>
<protein>
    <recommendedName>
        <fullName evidence="3">protein geranylgeranyltransferase type II</fullName>
        <ecNumber evidence="3">2.5.1.60</ecNumber>
    </recommendedName>
    <alternativeName>
        <fullName evidence="9">Geranylgeranyl transferase type II subunit beta</fullName>
    </alternativeName>
    <alternativeName>
        <fullName evidence="10">Type II protein geranyl-geranyltransferase subunit beta</fullName>
    </alternativeName>
</protein>
<dbReference type="PANTHER" id="PTHR11774:SF11">
    <property type="entry name" value="GERANYLGERANYL TRANSFERASE TYPE-2 SUBUNIT BETA"/>
    <property type="match status" value="1"/>
</dbReference>
<evidence type="ECO:0000256" key="6">
    <source>
        <dbReference type="ARBA" id="ARBA00022723"/>
    </source>
</evidence>
<comment type="similarity">
    <text evidence="2">Belongs to the protein prenyltransferase subunit beta family.</text>
</comment>
<evidence type="ECO:0000256" key="9">
    <source>
        <dbReference type="ARBA" id="ARBA00030816"/>
    </source>
</evidence>
<dbReference type="EC" id="2.5.1.60" evidence="3"/>
<keyword evidence="8" id="KW-0862">Zinc</keyword>
<dbReference type="SUPFAM" id="SSF48239">
    <property type="entry name" value="Terpenoid cyclases/Protein prenyltransferases"/>
    <property type="match status" value="1"/>
</dbReference>
<dbReference type="EMBL" id="SDEE01000108">
    <property type="protein sequence ID" value="RXW21415.1"/>
    <property type="molecule type" value="Genomic_DNA"/>
</dbReference>
<evidence type="ECO:0000256" key="8">
    <source>
        <dbReference type="ARBA" id="ARBA00022833"/>
    </source>
</evidence>
<evidence type="ECO:0000259" key="12">
    <source>
        <dbReference type="Pfam" id="PF00432"/>
    </source>
</evidence>
<gene>
    <name evidence="14" type="ORF">EST38_g4425</name>
</gene>
<evidence type="ECO:0000256" key="4">
    <source>
        <dbReference type="ARBA" id="ARBA00022602"/>
    </source>
</evidence>
<keyword evidence="5" id="KW-0808">Transferase</keyword>
<dbReference type="OrthoDB" id="443402at2759"/>
<sequence length="829" mass="91797">MNEYLPSGRTNGPLFNTFIHVPIVILSLQQPSGVFAGDSFGEIDTRFSYCAINALSLLGRLHELDVEKTVGYIKKCRNYDGGFGNSVGAESHAGQVFVCVAALAILDRLDEVDIDTLAWWLAERQLPNGGLNGRPEKLEDVCYSFWVLSALSIIKKVPWIDAEKLTAFILSAQDTESGGIADRPGDMADVFHTIFGVAVFYILPPAHTCMLIAMSSHFENTQNVNIEGITNISANNYYSHYGERAPKSSIEKLREHIAAGALHDSAERCDAPKCHPETRAAVQDELVGWICHGDSDEMPKNMMWVTGPAGSGKTAIMGSVADTCQGKGTLGATFFFSSFSGSPDRRSKRCLVPTLAYQLVQHDALGQVAEQILSTIERNPAVFERKLEVQLDQLILQPLRACRNHSPLPELPKVILIDGLDECEADQYHDTARSNPPPRSKEDDQIEILAVLKKAASDPDFPFRIVIASRPEHAIKRFFTDVADSMTRELFLDEKYNPDADMALFLESKFANIRRQCHLPSSWPGSHVSGTLVENASGQFIYVATVGRFMEGSGGNPDELLKQVLQSTNANASTNPLAPLDALYSHILRSSPDPHLSILWVNLLFRERTLDEPNAPAPIIRLFLESYPGQASQVLRNLNSLIFIPSGKDEASASYRLYHKSLVDFLQESSRSGNLFMESKVVVDHLADRYFHLWTSRCQAIQALGTGPGGGPECHLTEQDMHTFFQIFFKKDIVDKVFFAAKDLSRWDGIIMSCDITWWLQTCLEKIGSSYAERVGTATIYEAFYSIHMMVSAGVRVNECLAIPNFLFIIHSVIGIPDAAQVAGILRTE</sequence>
<evidence type="ECO:0000313" key="14">
    <source>
        <dbReference type="EMBL" id="RXW21415.1"/>
    </source>
</evidence>
<dbReference type="Proteomes" id="UP000290288">
    <property type="component" value="Unassembled WGS sequence"/>
</dbReference>
<comment type="cofactor">
    <cofactor evidence="1">
        <name>Zn(2+)</name>
        <dbReference type="ChEBI" id="CHEBI:29105"/>
    </cofactor>
</comment>
<feature type="domain" description="Prenyltransferase alpha-alpha toroid" evidence="12">
    <location>
        <begin position="24"/>
        <end position="203"/>
    </location>
</feature>
<dbReference type="GO" id="GO:0046872">
    <property type="term" value="F:metal ion binding"/>
    <property type="evidence" value="ECO:0007669"/>
    <property type="project" value="UniProtKB-KW"/>
</dbReference>
<dbReference type="PANTHER" id="PTHR11774">
    <property type="entry name" value="GERANYLGERANYL TRANSFERASE TYPE BETA SUBUNIT"/>
    <property type="match status" value="1"/>
</dbReference>
<dbReference type="InterPro" id="IPR008930">
    <property type="entry name" value="Terpenoid_cyclase/PrenylTrfase"/>
</dbReference>
<dbReference type="Pfam" id="PF00432">
    <property type="entry name" value="Prenyltrans"/>
    <property type="match status" value="1"/>
</dbReference>
<keyword evidence="7" id="KW-0677">Repeat</keyword>
<evidence type="ECO:0000256" key="2">
    <source>
        <dbReference type="ARBA" id="ARBA00010497"/>
    </source>
</evidence>
<evidence type="ECO:0000256" key="1">
    <source>
        <dbReference type="ARBA" id="ARBA00001947"/>
    </source>
</evidence>
<dbReference type="InterPro" id="IPR027417">
    <property type="entry name" value="P-loop_NTPase"/>
</dbReference>
<comment type="caution">
    <text evidence="14">The sequence shown here is derived from an EMBL/GenBank/DDBJ whole genome shotgun (WGS) entry which is preliminary data.</text>
</comment>
<dbReference type="GO" id="GO:0005968">
    <property type="term" value="C:Rab-protein geranylgeranyltransferase complex"/>
    <property type="evidence" value="ECO:0007669"/>
    <property type="project" value="TreeGrafter"/>
</dbReference>
<dbReference type="InterPro" id="IPR045089">
    <property type="entry name" value="PGGT1B-like"/>
</dbReference>
<dbReference type="CDD" id="cd02894">
    <property type="entry name" value="GGTase-II"/>
    <property type="match status" value="1"/>
</dbReference>
<evidence type="ECO:0000256" key="3">
    <source>
        <dbReference type="ARBA" id="ARBA00012656"/>
    </source>
</evidence>
<keyword evidence="4" id="KW-0637">Prenyltransferase</keyword>
<dbReference type="AlphaFoldDB" id="A0A4Q2DR89"/>